<dbReference type="InterPro" id="IPR011044">
    <property type="entry name" value="Quino_amine_DH_bsu"/>
</dbReference>
<dbReference type="EMBL" id="BSOG01000007">
    <property type="protein sequence ID" value="GLR15274.1"/>
    <property type="molecule type" value="Genomic_DNA"/>
</dbReference>
<evidence type="ECO:0000313" key="2">
    <source>
        <dbReference type="Proteomes" id="UP001156706"/>
    </source>
</evidence>
<keyword evidence="2" id="KW-1185">Reference proteome</keyword>
<name>A0ABQ5YMW5_9NEIS</name>
<dbReference type="Gene3D" id="2.120.10.80">
    <property type="entry name" value="Kelch-type beta propeller"/>
    <property type="match status" value="1"/>
</dbReference>
<dbReference type="RefSeq" id="WP_284198337.1">
    <property type="nucleotide sequence ID" value="NZ_BSOG01000007.1"/>
</dbReference>
<comment type="caution">
    <text evidence="1">The sequence shown here is derived from an EMBL/GenBank/DDBJ whole genome shotgun (WGS) entry which is preliminary data.</text>
</comment>
<reference evidence="2" key="1">
    <citation type="journal article" date="2019" name="Int. J. Syst. Evol. Microbiol.">
        <title>The Global Catalogue of Microorganisms (GCM) 10K type strain sequencing project: providing services to taxonomists for standard genome sequencing and annotation.</title>
        <authorList>
            <consortium name="The Broad Institute Genomics Platform"/>
            <consortium name="The Broad Institute Genome Sequencing Center for Infectious Disease"/>
            <person name="Wu L."/>
            <person name="Ma J."/>
        </authorList>
    </citation>
    <scope>NUCLEOTIDE SEQUENCE [LARGE SCALE GENOMIC DNA]</scope>
    <source>
        <strain evidence="2">NBRC 110044</strain>
    </source>
</reference>
<accession>A0ABQ5YMW5</accession>
<evidence type="ECO:0000313" key="1">
    <source>
        <dbReference type="EMBL" id="GLR15274.1"/>
    </source>
</evidence>
<dbReference type="Proteomes" id="UP001156706">
    <property type="component" value="Unassembled WGS sequence"/>
</dbReference>
<protein>
    <submittedName>
        <fullName evidence="1">Uncharacterized protein</fullName>
    </submittedName>
</protein>
<organism evidence="1 2">
    <name type="scientific">Chitinimonas prasina</name>
    <dbReference type="NCBI Taxonomy" id="1434937"/>
    <lineage>
        <taxon>Bacteria</taxon>
        <taxon>Pseudomonadati</taxon>
        <taxon>Pseudomonadota</taxon>
        <taxon>Betaproteobacteria</taxon>
        <taxon>Neisseriales</taxon>
        <taxon>Chitinibacteraceae</taxon>
        <taxon>Chitinimonas</taxon>
    </lineage>
</organism>
<dbReference type="SUPFAM" id="SSF50969">
    <property type="entry name" value="YVTN repeat-like/Quinoprotein amine dehydrogenase"/>
    <property type="match status" value="1"/>
</dbReference>
<proteinExistence type="predicted"/>
<gene>
    <name evidence="1" type="ORF">GCM10007907_40640</name>
</gene>
<dbReference type="InterPro" id="IPR015915">
    <property type="entry name" value="Kelch-typ_b-propeller"/>
</dbReference>
<sequence length="332" mass="37606">MSIADKERWDRFFNGFSIYDCAYGYEDRYVFLAYEKTDSPHRDPLPELRIVVARMERPMDKRFYRMQFPYFDFARVAYTSSPESEFVAVDIVGQTYGYNPPRSDEEERHPTQLKGTEPGATVTQVVRIGQHAYTVGGPRRMHKRLGVSQWEDLTKDLPIPPAYANGDVTMGDYVWKSAAGFSESDIYAVGGAGDVWHYDGQRWTQCSFPSNERLYNVCCADDGKVYIGGNMGSLYVGKGNQWTKLADSNYSVPWKDIAWFGGKLWCGSDYGLWVLQGQELARADIPANVQLVSGAIDISPDKKWMLTAGPDGAALFDGTTWEVLFSRRDLEE</sequence>